<evidence type="ECO:0000256" key="8">
    <source>
        <dbReference type="ARBA" id="ARBA00023054"/>
    </source>
</evidence>
<name>A0AAD5X2X8_9FUNG</name>
<feature type="region of interest" description="Disordered" evidence="13">
    <location>
        <begin position="703"/>
        <end position="727"/>
    </location>
</feature>
<keyword evidence="9" id="KW-0233">DNA recombination</keyword>
<keyword evidence="5" id="KW-0547">Nucleotide-binding</keyword>
<feature type="region of interest" description="Disordered" evidence="13">
    <location>
        <begin position="1"/>
        <end position="84"/>
    </location>
</feature>
<dbReference type="GO" id="GO:0005524">
    <property type="term" value="F:ATP binding"/>
    <property type="evidence" value="ECO:0007669"/>
    <property type="project" value="UniProtKB-KW"/>
</dbReference>
<dbReference type="SUPFAM" id="SSF52540">
    <property type="entry name" value="P-loop containing nucleoside triphosphate hydrolases"/>
    <property type="match status" value="2"/>
</dbReference>
<feature type="compositionally biased region" description="Acidic residues" evidence="13">
    <location>
        <begin position="50"/>
        <end position="64"/>
    </location>
</feature>
<feature type="domain" description="Rad50/SbcC-type AAA" evidence="15">
    <location>
        <begin position="95"/>
        <end position="304"/>
    </location>
</feature>
<evidence type="ECO:0000256" key="4">
    <source>
        <dbReference type="ARBA" id="ARBA00022454"/>
    </source>
</evidence>
<dbReference type="GO" id="GO:0000724">
    <property type="term" value="P:double-strand break repair via homologous recombination"/>
    <property type="evidence" value="ECO:0007669"/>
    <property type="project" value="TreeGrafter"/>
</dbReference>
<dbReference type="GO" id="GO:0030915">
    <property type="term" value="C:Smc5-Smc6 complex"/>
    <property type="evidence" value="ECO:0007669"/>
    <property type="project" value="TreeGrafter"/>
</dbReference>
<feature type="domain" description="RecF/RecN/SMC N-terminal" evidence="14">
    <location>
        <begin position="378"/>
        <end position="1082"/>
    </location>
</feature>
<evidence type="ECO:0000256" key="3">
    <source>
        <dbReference type="ARBA" id="ARBA00006793"/>
    </source>
</evidence>
<gene>
    <name evidence="16" type="primary">SMC6</name>
    <name evidence="16" type="ORF">HK097_011644</name>
</gene>
<dbReference type="GO" id="GO:0016887">
    <property type="term" value="F:ATP hydrolysis activity"/>
    <property type="evidence" value="ECO:0007669"/>
    <property type="project" value="InterPro"/>
</dbReference>
<evidence type="ECO:0000256" key="2">
    <source>
        <dbReference type="ARBA" id="ARBA00004286"/>
    </source>
</evidence>
<sequence length="1119" mass="128059">MPTREHPPNGADSRSAQQKRHHADIASDSEAPTGPKRPRRSRETIVLSTEESETENAVDEDSEQEERVPQWAVRKSAGSRQQETFGDVDAGTVESVKLFNFMCHKSVLINLGPKINFIVGRNGSGKSAVLTALTVCLGGTPRATGRATAVKDLLREGSNNGSVTVRLRNKGMEGYKQHEYGDYIEIERRIAREGQSSYKISGADGRTISTKKEELLEICNHFQIQPDNPMAVLTQDTAKSFLASSDPHEKYQLYMTGTQLKQLSQDHGYLKEQINFIESTILRKKENLIEAEKTEQRIEEVKAEVAWSQIVEYEAEGEKKRLELVKQERKLAEVLPRLEQARASLREMEAESEALHEEVKTLAENAEPIKARIHQHKEDRKTRHRQIQEIVHEERNVDQSRQSVLELRQELVDKINMEKQKLERDLQAMRAAKAAKLAEKEARKNDVVRRITECRTQRDSLEAEISHIEKQRQNGDAALRKLNEDCNQINQSIDQLRMQKTNRLTAFGRRMPELLRAVDQLAQSGRWKGRKPIGPFGIHVKLTEPKYRAVIESLLYGTLGAFAVETHDDLLVLQQLFDRFDIRGNPILKYSNQKIDFSRGFPDPRFKTVFHVLEIDNEVVRDQLVINEAIEQRVLVDNRAEGDHITSRGSPENVAGVYTTDLYSMGARGGGLGTQVMREVRGTPRLGGDVDELIRMREQQLEEKKAESHRLQMARGETEKQYRELGRQRQMGRTTLAQLEREARNCDAEIREIEEGMREDESVNIAELEEAVKNQDRDLVDFNEKLEILEGQKGEIMNAIAPIDEQIKQAKNELDVLHQQFQAKSARLTELGTSQVKLRSDAVHWEKQQEAYQAHVEDLRQKYERAMEELRYYTQKAEEFSERVPITKPSKFYEDELSRLYARLRAQTRENGDVEQISAELQLKQAAYRTAKMEVQDALSFADTLRDSLAARIEIWEEFKRSVAARARLHFSNLMSVRGYNGKLLLNYEKGTLNIVVRTEEHGQQMRASKKGKEKDPKALSGGEKSFSTVCLLLALWDAMGPPFRALDEFDVFMDAVNRKMSMKLMLDEARTRHGCQYIFITPQGMSGYDGMLKGPDVKIFEMQEPERGGLIQTQLTVL</sequence>
<keyword evidence="4" id="KW-0158">Chromosome</keyword>
<dbReference type="PANTHER" id="PTHR19306">
    <property type="entry name" value="STRUCTURAL MAINTENANCE OF CHROMOSOMES 5,6 SMC5, SMC6"/>
    <property type="match status" value="1"/>
</dbReference>
<dbReference type="EMBL" id="JADGJD010000984">
    <property type="protein sequence ID" value="KAJ3047319.1"/>
    <property type="molecule type" value="Genomic_DNA"/>
</dbReference>
<keyword evidence="11" id="KW-0539">Nucleus</keyword>
<feature type="coiled-coil region" evidence="12">
    <location>
        <begin position="736"/>
        <end position="883"/>
    </location>
</feature>
<reference evidence="16" key="1">
    <citation type="submission" date="2020-05" db="EMBL/GenBank/DDBJ databases">
        <title>Phylogenomic resolution of chytrid fungi.</title>
        <authorList>
            <person name="Stajich J.E."/>
            <person name="Amses K."/>
            <person name="Simmons R."/>
            <person name="Seto K."/>
            <person name="Myers J."/>
            <person name="Bonds A."/>
            <person name="Quandt C.A."/>
            <person name="Barry K."/>
            <person name="Liu P."/>
            <person name="Grigoriev I."/>
            <person name="Longcore J.E."/>
            <person name="James T.Y."/>
        </authorList>
    </citation>
    <scope>NUCLEOTIDE SEQUENCE</scope>
    <source>
        <strain evidence="16">JEL0318</strain>
    </source>
</reference>
<evidence type="ECO:0000259" key="15">
    <source>
        <dbReference type="Pfam" id="PF13476"/>
    </source>
</evidence>
<keyword evidence="8 12" id="KW-0175">Coiled coil</keyword>
<evidence type="ECO:0000256" key="12">
    <source>
        <dbReference type="SAM" id="Coils"/>
    </source>
</evidence>
<dbReference type="GO" id="GO:0035861">
    <property type="term" value="C:site of double-strand break"/>
    <property type="evidence" value="ECO:0007669"/>
    <property type="project" value="TreeGrafter"/>
</dbReference>
<evidence type="ECO:0000256" key="10">
    <source>
        <dbReference type="ARBA" id="ARBA00023204"/>
    </source>
</evidence>
<dbReference type="Pfam" id="PF02463">
    <property type="entry name" value="SMC_N"/>
    <property type="match status" value="1"/>
</dbReference>
<feature type="coiled-coil region" evidence="12">
    <location>
        <begin position="284"/>
        <end position="365"/>
    </location>
</feature>
<evidence type="ECO:0000256" key="11">
    <source>
        <dbReference type="ARBA" id="ARBA00023242"/>
    </source>
</evidence>
<feature type="region of interest" description="Disordered" evidence="13">
    <location>
        <begin position="1003"/>
        <end position="1023"/>
    </location>
</feature>
<evidence type="ECO:0000256" key="7">
    <source>
        <dbReference type="ARBA" id="ARBA00022840"/>
    </source>
</evidence>
<keyword evidence="7" id="KW-0067">ATP-binding</keyword>
<dbReference type="Pfam" id="PF13476">
    <property type="entry name" value="AAA_23"/>
    <property type="match status" value="1"/>
</dbReference>
<evidence type="ECO:0000256" key="6">
    <source>
        <dbReference type="ARBA" id="ARBA00022763"/>
    </source>
</evidence>
<comment type="caution">
    <text evidence="16">The sequence shown here is derived from an EMBL/GenBank/DDBJ whole genome shotgun (WGS) entry which is preliminary data.</text>
</comment>
<dbReference type="GO" id="GO:0003684">
    <property type="term" value="F:damaged DNA binding"/>
    <property type="evidence" value="ECO:0007669"/>
    <property type="project" value="TreeGrafter"/>
</dbReference>
<keyword evidence="10" id="KW-0234">DNA repair</keyword>
<dbReference type="InterPro" id="IPR027417">
    <property type="entry name" value="P-loop_NTPase"/>
</dbReference>
<comment type="subcellular location">
    <subcellularLocation>
        <location evidence="2">Chromosome</location>
    </subcellularLocation>
    <subcellularLocation>
        <location evidence="1">Nucleus</location>
    </subcellularLocation>
</comment>
<proteinExistence type="inferred from homology"/>
<dbReference type="Gene3D" id="3.40.50.300">
    <property type="entry name" value="P-loop containing nucleotide triphosphate hydrolases"/>
    <property type="match status" value="2"/>
</dbReference>
<feature type="coiled-coil region" evidence="12">
    <location>
        <begin position="390"/>
        <end position="499"/>
    </location>
</feature>
<evidence type="ECO:0000256" key="1">
    <source>
        <dbReference type="ARBA" id="ARBA00004123"/>
    </source>
</evidence>
<dbReference type="GO" id="GO:0003697">
    <property type="term" value="F:single-stranded DNA binding"/>
    <property type="evidence" value="ECO:0007669"/>
    <property type="project" value="TreeGrafter"/>
</dbReference>
<dbReference type="Proteomes" id="UP001212841">
    <property type="component" value="Unassembled WGS sequence"/>
</dbReference>
<evidence type="ECO:0000256" key="9">
    <source>
        <dbReference type="ARBA" id="ARBA00023172"/>
    </source>
</evidence>
<dbReference type="PANTHER" id="PTHR19306:SF6">
    <property type="entry name" value="STRUCTURAL MAINTENANCE OF CHROMOSOMES PROTEIN 6"/>
    <property type="match status" value="1"/>
</dbReference>
<evidence type="ECO:0000313" key="17">
    <source>
        <dbReference type="Proteomes" id="UP001212841"/>
    </source>
</evidence>
<evidence type="ECO:0000256" key="13">
    <source>
        <dbReference type="SAM" id="MobiDB-lite"/>
    </source>
</evidence>
<protein>
    <submittedName>
        <fullName evidence="16">Structural maintenance of chromosomes protein 6</fullName>
    </submittedName>
</protein>
<dbReference type="GO" id="GO:0005634">
    <property type="term" value="C:nucleus"/>
    <property type="evidence" value="ECO:0007669"/>
    <property type="project" value="UniProtKB-SubCell"/>
</dbReference>
<evidence type="ECO:0000259" key="14">
    <source>
        <dbReference type="Pfam" id="PF02463"/>
    </source>
</evidence>
<dbReference type="InterPro" id="IPR003395">
    <property type="entry name" value="RecF/RecN/SMC_N"/>
</dbReference>
<accession>A0AAD5X2X8</accession>
<organism evidence="16 17">
    <name type="scientific">Rhizophlyctis rosea</name>
    <dbReference type="NCBI Taxonomy" id="64517"/>
    <lineage>
        <taxon>Eukaryota</taxon>
        <taxon>Fungi</taxon>
        <taxon>Fungi incertae sedis</taxon>
        <taxon>Chytridiomycota</taxon>
        <taxon>Chytridiomycota incertae sedis</taxon>
        <taxon>Chytridiomycetes</taxon>
        <taxon>Rhizophlyctidales</taxon>
        <taxon>Rhizophlyctidaceae</taxon>
        <taxon>Rhizophlyctis</taxon>
    </lineage>
</organism>
<keyword evidence="17" id="KW-1185">Reference proteome</keyword>
<dbReference type="AlphaFoldDB" id="A0AAD5X2X8"/>
<evidence type="ECO:0000256" key="5">
    <source>
        <dbReference type="ARBA" id="ARBA00022741"/>
    </source>
</evidence>
<keyword evidence="6" id="KW-0227">DNA damage</keyword>
<evidence type="ECO:0000313" key="16">
    <source>
        <dbReference type="EMBL" id="KAJ3047319.1"/>
    </source>
</evidence>
<comment type="similarity">
    <text evidence="3">Belongs to the SMC family. SMC6 subfamily.</text>
</comment>
<dbReference type="InterPro" id="IPR038729">
    <property type="entry name" value="Rad50/SbcC_AAA"/>
</dbReference>